<dbReference type="Proteomes" id="UP000653797">
    <property type="component" value="Unassembled WGS sequence"/>
</dbReference>
<proteinExistence type="predicted"/>
<reference evidence="1" key="1">
    <citation type="submission" date="2020-09" db="EMBL/GenBank/DDBJ databases">
        <authorList>
            <person name="Kim M.K."/>
        </authorList>
    </citation>
    <scope>NUCLEOTIDE SEQUENCE</scope>
    <source>
        <strain evidence="1">BT704</strain>
    </source>
</reference>
<sequence>MSEYTLNQLTTYQLAELALKSATFLAVVTRSTAKMELYYLNGHFIEINYCLNTPTKQSGQWRLYSANHFPDDPSSAKYLTIYLKQIELVIDRI</sequence>
<comment type="caution">
    <text evidence="1">The sequence shown here is derived from an EMBL/GenBank/DDBJ whole genome shotgun (WGS) entry which is preliminary data.</text>
</comment>
<protein>
    <submittedName>
        <fullName evidence="1">Uncharacterized protein</fullName>
    </submittedName>
</protein>
<evidence type="ECO:0000313" key="1">
    <source>
        <dbReference type="EMBL" id="MBD2755511.1"/>
    </source>
</evidence>
<accession>A0A927B4J6</accession>
<gene>
    <name evidence="1" type="ORF">IC230_21590</name>
</gene>
<dbReference type="AlphaFoldDB" id="A0A927B4J6"/>
<keyword evidence="2" id="KW-1185">Reference proteome</keyword>
<name>A0A927B4J6_9BACT</name>
<dbReference type="RefSeq" id="WP_191041124.1">
    <property type="nucleotide sequence ID" value="NZ_JACXAA010000008.1"/>
</dbReference>
<organism evidence="1 2">
    <name type="scientific">Spirosoma validum</name>
    <dbReference type="NCBI Taxonomy" id="2771355"/>
    <lineage>
        <taxon>Bacteria</taxon>
        <taxon>Pseudomonadati</taxon>
        <taxon>Bacteroidota</taxon>
        <taxon>Cytophagia</taxon>
        <taxon>Cytophagales</taxon>
        <taxon>Cytophagaceae</taxon>
        <taxon>Spirosoma</taxon>
    </lineage>
</organism>
<dbReference type="EMBL" id="JACXAA010000008">
    <property type="protein sequence ID" value="MBD2755511.1"/>
    <property type="molecule type" value="Genomic_DNA"/>
</dbReference>
<evidence type="ECO:0000313" key="2">
    <source>
        <dbReference type="Proteomes" id="UP000653797"/>
    </source>
</evidence>